<protein>
    <recommendedName>
        <fullName evidence="4">Crinkler effector protein N-terminal domain-containing protein</fullName>
    </recommendedName>
</protein>
<reference evidence="5 6" key="1">
    <citation type="submission" date="2018-08" db="EMBL/GenBank/DDBJ databases">
        <title>Genome and evolution of the arbuscular mycorrhizal fungus Diversispora epigaea (formerly Glomus versiforme) and its bacterial endosymbionts.</title>
        <authorList>
            <person name="Sun X."/>
            <person name="Fei Z."/>
            <person name="Harrison M."/>
        </authorList>
    </citation>
    <scope>NUCLEOTIDE SEQUENCE [LARGE SCALE GENOMIC DNA]</scope>
    <source>
        <strain evidence="5 6">IT104</strain>
    </source>
</reference>
<dbReference type="AlphaFoldDB" id="A0A397JEL3"/>
<evidence type="ECO:0000313" key="5">
    <source>
        <dbReference type="EMBL" id="RHZ83624.1"/>
    </source>
</evidence>
<comment type="subcellular location">
    <subcellularLocation>
        <location evidence="1">Host cell</location>
    </subcellularLocation>
    <subcellularLocation>
        <location evidence="2">Secreted</location>
    </subcellularLocation>
</comment>
<evidence type="ECO:0000256" key="2">
    <source>
        <dbReference type="ARBA" id="ARBA00004613"/>
    </source>
</evidence>
<evidence type="ECO:0000256" key="1">
    <source>
        <dbReference type="ARBA" id="ARBA00004340"/>
    </source>
</evidence>
<dbReference type="Pfam" id="PF20147">
    <property type="entry name" value="Crinkler"/>
    <property type="match status" value="1"/>
</dbReference>
<proteinExistence type="predicted"/>
<dbReference type="GO" id="GO:0005576">
    <property type="term" value="C:extracellular region"/>
    <property type="evidence" value="ECO:0007669"/>
    <property type="project" value="UniProtKB-SubCell"/>
</dbReference>
<dbReference type="Proteomes" id="UP000266861">
    <property type="component" value="Unassembled WGS sequence"/>
</dbReference>
<gene>
    <name evidence="5" type="ORF">Glove_89g99</name>
</gene>
<keyword evidence="6" id="KW-1185">Reference proteome</keyword>
<evidence type="ECO:0000313" key="6">
    <source>
        <dbReference type="Proteomes" id="UP000266861"/>
    </source>
</evidence>
<organism evidence="5 6">
    <name type="scientific">Diversispora epigaea</name>
    <dbReference type="NCBI Taxonomy" id="1348612"/>
    <lineage>
        <taxon>Eukaryota</taxon>
        <taxon>Fungi</taxon>
        <taxon>Fungi incertae sedis</taxon>
        <taxon>Mucoromycota</taxon>
        <taxon>Glomeromycotina</taxon>
        <taxon>Glomeromycetes</taxon>
        <taxon>Diversisporales</taxon>
        <taxon>Diversisporaceae</taxon>
        <taxon>Diversispora</taxon>
    </lineage>
</organism>
<sequence>MSDNIILFSLVQGDSKKRAFKIITKKSDYISDLKKKIKEENPNLFADIDVKDIVLWKVNVPFGDDTMEVNIVLKNNKMTGVQELSSPTRKISNVFTESILDNSIHIVIERPSIFNLKLLLLCITISFHFTHIVQDISAQVLNAFNVRSKIILPEVNELINFFEKPIPNNMKIPLLQREYDTFLIQSIKNTCTSEDLNILFRVSETESAYEFITSILGGLIWNDPPLREGTKYSYVSFWDVHIRFPLETLISDGTSV</sequence>
<accession>A0A397JEL3</accession>
<dbReference type="EMBL" id="PQFF01000085">
    <property type="protein sequence ID" value="RHZ83624.1"/>
    <property type="molecule type" value="Genomic_DNA"/>
</dbReference>
<name>A0A397JEL3_9GLOM</name>
<dbReference type="InterPro" id="IPR045379">
    <property type="entry name" value="Crinkler_N"/>
</dbReference>
<evidence type="ECO:0000259" key="4">
    <source>
        <dbReference type="Pfam" id="PF20147"/>
    </source>
</evidence>
<feature type="domain" description="Crinkler effector protein N-terminal" evidence="4">
    <location>
        <begin position="7"/>
        <end position="109"/>
    </location>
</feature>
<evidence type="ECO:0000256" key="3">
    <source>
        <dbReference type="ARBA" id="ARBA00022525"/>
    </source>
</evidence>
<keyword evidence="3" id="KW-0964">Secreted</keyword>
<comment type="caution">
    <text evidence="5">The sequence shown here is derived from an EMBL/GenBank/DDBJ whole genome shotgun (WGS) entry which is preliminary data.</text>
</comment>
<dbReference type="GO" id="GO:0043657">
    <property type="term" value="C:host cell"/>
    <property type="evidence" value="ECO:0007669"/>
    <property type="project" value="UniProtKB-SubCell"/>
</dbReference>
<dbReference type="OrthoDB" id="2673191at2759"/>